<dbReference type="InterPro" id="IPR015414">
    <property type="entry name" value="TMEM64"/>
</dbReference>
<evidence type="ECO:0000259" key="7">
    <source>
        <dbReference type="Pfam" id="PF09335"/>
    </source>
</evidence>
<comment type="similarity">
    <text evidence="6">Belongs to the TVP38/TMEM64 family.</text>
</comment>
<dbReference type="Pfam" id="PF09335">
    <property type="entry name" value="VTT_dom"/>
    <property type="match status" value="1"/>
</dbReference>
<feature type="transmembrane region" description="Helical" evidence="6">
    <location>
        <begin position="94"/>
        <end position="119"/>
    </location>
</feature>
<keyword evidence="2 6" id="KW-1003">Cell membrane</keyword>
<feature type="transmembrane region" description="Helical" evidence="6">
    <location>
        <begin position="21"/>
        <end position="44"/>
    </location>
</feature>
<dbReference type="Proteomes" id="UP000029628">
    <property type="component" value="Unassembled WGS sequence"/>
</dbReference>
<evidence type="ECO:0000256" key="1">
    <source>
        <dbReference type="ARBA" id="ARBA00004651"/>
    </source>
</evidence>
<evidence type="ECO:0000256" key="4">
    <source>
        <dbReference type="ARBA" id="ARBA00022989"/>
    </source>
</evidence>
<keyword evidence="4 6" id="KW-1133">Transmembrane helix</keyword>
<dbReference type="PANTHER" id="PTHR12677:SF59">
    <property type="entry name" value="GOLGI APPARATUS MEMBRANE PROTEIN TVP38-RELATED"/>
    <property type="match status" value="1"/>
</dbReference>
<evidence type="ECO:0000256" key="6">
    <source>
        <dbReference type="RuleBase" id="RU366058"/>
    </source>
</evidence>
<proteinExistence type="inferred from homology"/>
<comment type="caution">
    <text evidence="8">The sequence shown here is derived from an EMBL/GenBank/DDBJ whole genome shotgun (WGS) entry which is preliminary data.</text>
</comment>
<evidence type="ECO:0000313" key="8">
    <source>
        <dbReference type="EMBL" id="KGF48329.1"/>
    </source>
</evidence>
<evidence type="ECO:0000256" key="2">
    <source>
        <dbReference type="ARBA" id="ARBA00022475"/>
    </source>
</evidence>
<dbReference type="GO" id="GO:0005886">
    <property type="term" value="C:plasma membrane"/>
    <property type="evidence" value="ECO:0007669"/>
    <property type="project" value="UniProtKB-SubCell"/>
</dbReference>
<dbReference type="InterPro" id="IPR032816">
    <property type="entry name" value="VTT_dom"/>
</dbReference>
<keyword evidence="5 6" id="KW-0472">Membrane</keyword>
<evidence type="ECO:0000313" key="9">
    <source>
        <dbReference type="Proteomes" id="UP000029628"/>
    </source>
</evidence>
<dbReference type="PANTHER" id="PTHR12677">
    <property type="entry name" value="GOLGI APPARATUS MEMBRANE PROTEIN TVP38-RELATED"/>
    <property type="match status" value="1"/>
</dbReference>
<feature type="transmembrane region" description="Helical" evidence="6">
    <location>
        <begin position="64"/>
        <end position="87"/>
    </location>
</feature>
<dbReference type="RefSeq" id="WP_038151304.1">
    <property type="nucleotide sequence ID" value="NZ_JRNT01000005.1"/>
</dbReference>
<keyword evidence="9" id="KW-1185">Reference proteome</keyword>
<protein>
    <recommendedName>
        <fullName evidence="6">TVP38/TMEM64 family membrane protein</fullName>
    </recommendedName>
</protein>
<dbReference type="EMBL" id="JRNT01000005">
    <property type="protein sequence ID" value="KGF48329.1"/>
    <property type="molecule type" value="Genomic_DNA"/>
</dbReference>
<feature type="domain" description="VTT" evidence="7">
    <location>
        <begin position="82"/>
        <end position="200"/>
    </location>
</feature>
<keyword evidence="3 6" id="KW-0812">Transmembrane</keyword>
<evidence type="ECO:0000256" key="3">
    <source>
        <dbReference type="ARBA" id="ARBA00022692"/>
    </source>
</evidence>
<reference evidence="8 9" key="1">
    <citation type="submission" date="2014-07" db="EMBL/GenBank/DDBJ databases">
        <authorList>
            <person name="McCorrison J."/>
            <person name="Sanka R."/>
            <person name="Torralba M."/>
            <person name="Gillis M."/>
            <person name="Haft D.H."/>
            <person name="Methe B."/>
            <person name="Sutton G."/>
            <person name="Nelson K.E."/>
        </authorList>
    </citation>
    <scope>NUCLEOTIDE SEQUENCE [LARGE SCALE GENOMIC DNA]</scope>
    <source>
        <strain evidence="8 9">DNF00314</strain>
    </source>
</reference>
<comment type="subcellular location">
    <subcellularLocation>
        <location evidence="1 6">Cell membrane</location>
        <topology evidence="1 6">Multi-pass membrane protein</topology>
    </subcellularLocation>
</comment>
<accession>A0A096CSP6</accession>
<feature type="transmembrane region" description="Helical" evidence="6">
    <location>
        <begin position="212"/>
        <end position="230"/>
    </location>
</feature>
<comment type="caution">
    <text evidence="6">Lacks conserved residue(s) required for the propagation of feature annotation.</text>
</comment>
<organism evidence="8 9">
    <name type="scientific">Veillonella montpellierensis DNF00314</name>
    <dbReference type="NCBI Taxonomy" id="1401067"/>
    <lineage>
        <taxon>Bacteria</taxon>
        <taxon>Bacillati</taxon>
        <taxon>Bacillota</taxon>
        <taxon>Negativicutes</taxon>
        <taxon>Veillonellales</taxon>
        <taxon>Veillonellaceae</taxon>
        <taxon>Veillonella</taxon>
    </lineage>
</organism>
<name>A0A096CSP6_9FIRM</name>
<evidence type="ECO:0000256" key="5">
    <source>
        <dbReference type="ARBA" id="ARBA00023136"/>
    </source>
</evidence>
<sequence length="239" mass="26439">MNQNQEKPIVSGETKIKIVSVILLAILLGAIHLAVPGFYSQIWYLATAGNMEEIIEVLRSYGPWAMLVSMIIDILINAVGFLPSIFLSTANGVVFGLLPGIIISWLAETIGVVISFYIMRFLLHDTATKLISKSKFLVKVDDISDKNGLVIMTFARALPYFPSGIITALGAISKIKPRDYIIANLIGKFPSTALEVTVGRDVVMLQTHMERLGIIIIGAAIAYYILWKLYKRYMKSKNS</sequence>
<dbReference type="AlphaFoldDB" id="A0A096CSP6"/>
<dbReference type="eggNOG" id="COG0398">
    <property type="taxonomic scope" value="Bacteria"/>
</dbReference>
<gene>
    <name evidence="8" type="ORF">HMPREF0872_01685</name>
</gene>